<dbReference type="EMBL" id="PJAI02000001">
    <property type="protein sequence ID" value="TYK67468.1"/>
    <property type="molecule type" value="Genomic_DNA"/>
</dbReference>
<dbReference type="PROSITE" id="PS00523">
    <property type="entry name" value="SULFATASE_1"/>
    <property type="match status" value="1"/>
</dbReference>
<dbReference type="InterPro" id="IPR024607">
    <property type="entry name" value="Sulfatase_CS"/>
</dbReference>
<dbReference type="Gene3D" id="3.40.720.10">
    <property type="entry name" value="Alkaline Phosphatase, subunit A"/>
    <property type="match status" value="1"/>
</dbReference>
<evidence type="ECO:0000259" key="5">
    <source>
        <dbReference type="Pfam" id="PF00884"/>
    </source>
</evidence>
<sequence length="465" mass="52666">MLTALLSILSLSVRAEPQKPNIVLLFSDDAGYSDFSFQKAVNNNNFLTPNIDNLASQGVRFSQAYVTAAVCGPSRAGLITGKYQQKFGFEENNVPGYMSKSGLDYDDMGLPLNQITLADRLKALGYRTAIFGKWHLGDAERYHPLKRGFDEFIGFRTGSRSYFEYDDKKLPQVPQNEKLEYGFGDYREPKQYMTDFLAEEANQFIERNKDTPFFAFVSFNAVHTPMEAHPDDLAKIKGLSGKRKELAAMTIALDRAVGKILKKLTQLGLDENTIVVYTNDNGGPSDTNASVNFPLSGTKANHLEGGIRVPFIIRWPTKIKGDSSYSHPISTLDLLPTFVTAAGGKISTEDDLDGVNLLPYLNNQTTEVPHPTLFWKKEVRAAVRDGDWKLLRYPDRPAELYNIKLDESELNNLAHKYPEKVRELYKKIFEWELTLERPLWQLKREYEGKAMERMDAYRPAAINVM</sequence>
<evidence type="ECO:0000256" key="3">
    <source>
        <dbReference type="ARBA" id="ARBA00022801"/>
    </source>
</evidence>
<dbReference type="CDD" id="cd16144">
    <property type="entry name" value="ARS_like"/>
    <property type="match status" value="1"/>
</dbReference>
<dbReference type="InterPro" id="IPR000917">
    <property type="entry name" value="Sulfatase_N"/>
</dbReference>
<dbReference type="InterPro" id="IPR017850">
    <property type="entry name" value="Alkaline_phosphatase_core_sf"/>
</dbReference>
<proteinExistence type="inferred from homology"/>
<protein>
    <submittedName>
        <fullName evidence="6">Sulfatase</fullName>
    </submittedName>
</protein>
<keyword evidence="2" id="KW-0479">Metal-binding</keyword>
<evidence type="ECO:0000313" key="6">
    <source>
        <dbReference type="EMBL" id="TYK67468.1"/>
    </source>
</evidence>
<dbReference type="PANTHER" id="PTHR42693:SF53">
    <property type="entry name" value="ENDO-4-O-SULFATASE"/>
    <property type="match status" value="1"/>
</dbReference>
<dbReference type="SUPFAM" id="SSF53649">
    <property type="entry name" value="Alkaline phosphatase-like"/>
    <property type="match status" value="1"/>
</dbReference>
<dbReference type="Proteomes" id="UP000815846">
    <property type="component" value="Unassembled WGS sequence"/>
</dbReference>
<dbReference type="PANTHER" id="PTHR42693">
    <property type="entry name" value="ARYLSULFATASE FAMILY MEMBER"/>
    <property type="match status" value="1"/>
</dbReference>
<reference evidence="6 7" key="1">
    <citation type="submission" date="2019-08" db="EMBL/GenBank/DDBJ databases">
        <title>Microbe sample from Colwellia echini.</title>
        <authorList>
            <person name="Christiansen L."/>
            <person name="Pathiraja D."/>
            <person name="Schultz-Johansen M."/>
            <person name="Choi I.-G."/>
            <person name="Stougaard P."/>
        </authorList>
    </citation>
    <scope>NUCLEOTIDE SEQUENCE [LARGE SCALE GENOMIC DNA]</scope>
    <source>
        <strain evidence="6 7">A3</strain>
    </source>
</reference>
<evidence type="ECO:0000313" key="7">
    <source>
        <dbReference type="Proteomes" id="UP000815846"/>
    </source>
</evidence>
<dbReference type="InterPro" id="IPR050738">
    <property type="entry name" value="Sulfatase"/>
</dbReference>
<keyword evidence="3" id="KW-0378">Hydrolase</keyword>
<gene>
    <name evidence="6" type="ORF">CWS31_001435</name>
</gene>
<comment type="similarity">
    <text evidence="1">Belongs to the sulfatase family.</text>
</comment>
<evidence type="ECO:0000256" key="1">
    <source>
        <dbReference type="ARBA" id="ARBA00008779"/>
    </source>
</evidence>
<accession>A0ABY3N1U7</accession>
<organism evidence="6 7">
    <name type="scientific">Colwellia echini</name>
    <dbReference type="NCBI Taxonomy" id="1982103"/>
    <lineage>
        <taxon>Bacteria</taxon>
        <taxon>Pseudomonadati</taxon>
        <taxon>Pseudomonadota</taxon>
        <taxon>Gammaproteobacteria</taxon>
        <taxon>Alteromonadales</taxon>
        <taxon>Colwelliaceae</taxon>
        <taxon>Colwellia</taxon>
    </lineage>
</organism>
<dbReference type="Gene3D" id="3.30.1120.10">
    <property type="match status" value="1"/>
</dbReference>
<dbReference type="Pfam" id="PF00884">
    <property type="entry name" value="Sulfatase"/>
    <property type="match status" value="1"/>
</dbReference>
<keyword evidence="4" id="KW-0106">Calcium</keyword>
<feature type="domain" description="Sulfatase N-terminal" evidence="5">
    <location>
        <begin position="20"/>
        <end position="343"/>
    </location>
</feature>
<name>A0ABY3N1U7_9GAMM</name>
<comment type="caution">
    <text evidence="6">The sequence shown here is derived from an EMBL/GenBank/DDBJ whole genome shotgun (WGS) entry which is preliminary data.</text>
</comment>
<evidence type="ECO:0000256" key="4">
    <source>
        <dbReference type="ARBA" id="ARBA00022837"/>
    </source>
</evidence>
<keyword evidence="7" id="KW-1185">Reference proteome</keyword>
<evidence type="ECO:0000256" key="2">
    <source>
        <dbReference type="ARBA" id="ARBA00022723"/>
    </source>
</evidence>